<evidence type="ECO:0000256" key="5">
    <source>
        <dbReference type="SAM" id="MobiDB-lite"/>
    </source>
</evidence>
<feature type="compositionally biased region" description="Basic and acidic residues" evidence="5">
    <location>
        <begin position="318"/>
        <end position="340"/>
    </location>
</feature>
<keyword evidence="3" id="KW-0963">Cytoplasm</keyword>
<accession>A0A4W5QP57</accession>
<dbReference type="PANTHER" id="PTHR13105">
    <property type="entry name" value="MYELOID LEUKEMIA FACTOR"/>
    <property type="match status" value="1"/>
</dbReference>
<keyword evidence="7" id="KW-1185">Reference proteome</keyword>
<evidence type="ECO:0000256" key="2">
    <source>
        <dbReference type="ARBA" id="ARBA00008332"/>
    </source>
</evidence>
<dbReference type="GO" id="GO:0005737">
    <property type="term" value="C:cytoplasm"/>
    <property type="evidence" value="ECO:0007669"/>
    <property type="project" value="UniProtKB-SubCell"/>
</dbReference>
<dbReference type="Proteomes" id="UP000314982">
    <property type="component" value="Unassembled WGS sequence"/>
</dbReference>
<feature type="region of interest" description="Disordered" evidence="5">
    <location>
        <begin position="173"/>
        <end position="196"/>
    </location>
</feature>
<evidence type="ECO:0000313" key="6">
    <source>
        <dbReference type="Ensembl" id="ENSHHUP00000075715.1"/>
    </source>
</evidence>
<feature type="region of interest" description="Disordered" evidence="5">
    <location>
        <begin position="208"/>
        <end position="234"/>
    </location>
</feature>
<dbReference type="Pfam" id="PF10248">
    <property type="entry name" value="Mlf1IP"/>
    <property type="match status" value="1"/>
</dbReference>
<proteinExistence type="inferred from homology"/>
<sequence>MRLSQTRVCYPFCSMTITPVLGLDIPYSRSANFCSVGTVTPCGRQLVKVGPFVFHSSAQSSILQRITEPASLGTLRLIPSLLLCILHRDPFQAHNTRVQQMMRSFSEPFGRDFMPSLTGGRDRGHVSGGQLNSIMALQEDHRDMESKNPFSMLDSMMFGVRNRMEDMHRNFENLSTDSNGNTNSHSFSSSSMMTYSKVGDEPPKVFQASSQTRRAPGGIKETRQSLKDSESGLEKMSIGHHIQARGHVVEKKHNKKTGERELNQDFQNLDESEAQSFDEEWQQEVSKFRPFAPTSRLEAPKPRVVHRAALTAASGPDQGRRDKANPKPEGRKIHIDDLKVKGSGMVKQ</sequence>
<protein>
    <submittedName>
        <fullName evidence="6">Myeloid leukemia factor 1</fullName>
    </submittedName>
</protein>
<dbReference type="GeneTree" id="ENSGT00390000005023"/>
<dbReference type="Ensembl" id="ENSHHUT00000078189.1">
    <property type="protein sequence ID" value="ENSHHUP00000075715.1"/>
    <property type="gene ID" value="ENSHHUG00000044336.1"/>
</dbReference>
<reference evidence="7" key="1">
    <citation type="submission" date="2018-06" db="EMBL/GenBank/DDBJ databases">
        <title>Genome assembly of Danube salmon.</title>
        <authorList>
            <person name="Macqueen D.J."/>
            <person name="Gundappa M.K."/>
        </authorList>
    </citation>
    <scope>NUCLEOTIDE SEQUENCE [LARGE SCALE GENOMIC DNA]</scope>
</reference>
<dbReference type="STRING" id="62062.ENSHHUP00000075715"/>
<reference evidence="6" key="2">
    <citation type="submission" date="2025-08" db="UniProtKB">
        <authorList>
            <consortium name="Ensembl"/>
        </authorList>
    </citation>
    <scope>IDENTIFICATION</scope>
</reference>
<feature type="region of interest" description="Disordered" evidence="5">
    <location>
        <begin position="246"/>
        <end position="348"/>
    </location>
</feature>
<feature type="compositionally biased region" description="Basic and acidic residues" evidence="5">
    <location>
        <begin position="247"/>
        <end position="263"/>
    </location>
</feature>
<evidence type="ECO:0000256" key="3">
    <source>
        <dbReference type="ARBA" id="ARBA00022490"/>
    </source>
</evidence>
<organism evidence="6 7">
    <name type="scientific">Hucho hucho</name>
    <name type="common">huchen</name>
    <dbReference type="NCBI Taxonomy" id="62062"/>
    <lineage>
        <taxon>Eukaryota</taxon>
        <taxon>Metazoa</taxon>
        <taxon>Chordata</taxon>
        <taxon>Craniata</taxon>
        <taxon>Vertebrata</taxon>
        <taxon>Euteleostomi</taxon>
        <taxon>Actinopterygii</taxon>
        <taxon>Neopterygii</taxon>
        <taxon>Teleostei</taxon>
        <taxon>Protacanthopterygii</taxon>
        <taxon>Salmoniformes</taxon>
        <taxon>Salmonidae</taxon>
        <taxon>Salmoninae</taxon>
        <taxon>Hucho</taxon>
    </lineage>
</organism>
<name>A0A4W5QP57_9TELE</name>
<reference evidence="6" key="3">
    <citation type="submission" date="2025-09" db="UniProtKB">
        <authorList>
            <consortium name="Ensembl"/>
        </authorList>
    </citation>
    <scope>IDENTIFICATION</scope>
</reference>
<feature type="compositionally biased region" description="Acidic residues" evidence="5">
    <location>
        <begin position="268"/>
        <end position="282"/>
    </location>
</feature>
<dbReference type="InterPro" id="IPR019376">
    <property type="entry name" value="Myeloid_leukemia_factor"/>
</dbReference>
<evidence type="ECO:0000256" key="1">
    <source>
        <dbReference type="ARBA" id="ARBA00004496"/>
    </source>
</evidence>
<feature type="compositionally biased region" description="Basic and acidic residues" evidence="5">
    <location>
        <begin position="220"/>
        <end position="233"/>
    </location>
</feature>
<comment type="similarity">
    <text evidence="2">Belongs to the MLF family.</text>
</comment>
<feature type="compositionally biased region" description="Low complexity" evidence="5">
    <location>
        <begin position="178"/>
        <end position="191"/>
    </location>
</feature>
<keyword evidence="4" id="KW-0597">Phosphoprotein</keyword>
<comment type="subcellular location">
    <subcellularLocation>
        <location evidence="1">Cytoplasm</location>
    </subcellularLocation>
</comment>
<dbReference type="AlphaFoldDB" id="A0A4W5QP57"/>
<evidence type="ECO:0000256" key="4">
    <source>
        <dbReference type="ARBA" id="ARBA00022553"/>
    </source>
</evidence>
<evidence type="ECO:0000313" key="7">
    <source>
        <dbReference type="Proteomes" id="UP000314982"/>
    </source>
</evidence>